<organism evidence="1 2">
    <name type="scientific">Kribbella alba</name>
    <dbReference type="NCBI Taxonomy" id="190197"/>
    <lineage>
        <taxon>Bacteria</taxon>
        <taxon>Bacillati</taxon>
        <taxon>Actinomycetota</taxon>
        <taxon>Actinomycetes</taxon>
        <taxon>Propionibacteriales</taxon>
        <taxon>Kribbellaceae</taxon>
        <taxon>Kribbella</taxon>
    </lineage>
</organism>
<evidence type="ECO:0000313" key="1">
    <source>
        <dbReference type="EMBL" id="GAA1631468.1"/>
    </source>
</evidence>
<dbReference type="EMBL" id="BAAANE010000004">
    <property type="protein sequence ID" value="GAA1631468.1"/>
    <property type="molecule type" value="Genomic_DNA"/>
</dbReference>
<name>A0ABN2F5B9_9ACTN</name>
<sequence length="39" mass="4240">MLEARREMLALWADLLPEAPKDVVADAEQKITVAMAAGD</sequence>
<reference evidence="1 2" key="1">
    <citation type="journal article" date="2019" name="Int. J. Syst. Evol. Microbiol.">
        <title>The Global Catalogue of Microorganisms (GCM) 10K type strain sequencing project: providing services to taxonomists for standard genome sequencing and annotation.</title>
        <authorList>
            <consortium name="The Broad Institute Genomics Platform"/>
            <consortium name="The Broad Institute Genome Sequencing Center for Infectious Disease"/>
            <person name="Wu L."/>
            <person name="Ma J."/>
        </authorList>
    </citation>
    <scope>NUCLEOTIDE SEQUENCE [LARGE SCALE GENOMIC DNA]</scope>
    <source>
        <strain evidence="1 2">JCM 14306</strain>
    </source>
</reference>
<keyword evidence="2" id="KW-1185">Reference proteome</keyword>
<proteinExistence type="predicted"/>
<gene>
    <name evidence="1" type="ORF">GCM10009744_19620</name>
</gene>
<comment type="caution">
    <text evidence="1">The sequence shown here is derived from an EMBL/GenBank/DDBJ whole genome shotgun (WGS) entry which is preliminary data.</text>
</comment>
<protein>
    <submittedName>
        <fullName evidence="1">Uncharacterized protein</fullName>
    </submittedName>
</protein>
<evidence type="ECO:0000313" key="2">
    <source>
        <dbReference type="Proteomes" id="UP001501319"/>
    </source>
</evidence>
<accession>A0ABN2F5B9</accession>
<dbReference type="Proteomes" id="UP001501319">
    <property type="component" value="Unassembled WGS sequence"/>
</dbReference>